<keyword evidence="4" id="KW-1185">Reference proteome</keyword>
<protein>
    <submittedName>
        <fullName evidence="3">Uncharacterized protein</fullName>
    </submittedName>
</protein>
<evidence type="ECO:0000256" key="1">
    <source>
        <dbReference type="SAM" id="MobiDB-lite"/>
    </source>
</evidence>
<keyword evidence="2" id="KW-0732">Signal</keyword>
<feature type="compositionally biased region" description="Low complexity" evidence="1">
    <location>
        <begin position="54"/>
        <end position="83"/>
    </location>
</feature>
<sequence length="218" mass="22888">MEVLRAPSLAALACVSVVLCALWDRTLAGMLRGAVAGRAVTEPPEGAAGDRPRGRAAGEAGEAAAAEAAGRTTGEEAASAGAPRVPEDEDARARAPAWLVLDAAGPQVAAHLGVLDAWRARAACRRFAAFFQQAPRDAIRRPVGQPTCDPSAALGGPRSMSMNLTIRDHRHECSIVTCKRKHCKEEDTDFSGLHDLKGGWSPNKVEGQPTDGQTKPCH</sequence>
<feature type="chain" id="PRO_5045115810" evidence="2">
    <location>
        <begin position="29"/>
        <end position="218"/>
    </location>
</feature>
<evidence type="ECO:0000256" key="2">
    <source>
        <dbReference type="SAM" id="SignalP"/>
    </source>
</evidence>
<feature type="signal peptide" evidence="2">
    <location>
        <begin position="1"/>
        <end position="28"/>
    </location>
</feature>
<gene>
    <name evidence="3" type="ORF">PCOR1329_LOCUS69196</name>
</gene>
<dbReference type="EMBL" id="CAUYUJ010019066">
    <property type="protein sequence ID" value="CAK0888395.1"/>
    <property type="molecule type" value="Genomic_DNA"/>
</dbReference>
<organism evidence="3 4">
    <name type="scientific">Prorocentrum cordatum</name>
    <dbReference type="NCBI Taxonomy" id="2364126"/>
    <lineage>
        <taxon>Eukaryota</taxon>
        <taxon>Sar</taxon>
        <taxon>Alveolata</taxon>
        <taxon>Dinophyceae</taxon>
        <taxon>Prorocentrales</taxon>
        <taxon>Prorocentraceae</taxon>
        <taxon>Prorocentrum</taxon>
    </lineage>
</organism>
<feature type="region of interest" description="Disordered" evidence="1">
    <location>
        <begin position="41"/>
        <end position="89"/>
    </location>
</feature>
<proteinExistence type="predicted"/>
<feature type="region of interest" description="Disordered" evidence="1">
    <location>
        <begin position="194"/>
        <end position="218"/>
    </location>
</feature>
<evidence type="ECO:0000313" key="3">
    <source>
        <dbReference type="EMBL" id="CAK0888395.1"/>
    </source>
</evidence>
<accession>A0ABN9WSC4</accession>
<comment type="caution">
    <text evidence="3">The sequence shown here is derived from an EMBL/GenBank/DDBJ whole genome shotgun (WGS) entry which is preliminary data.</text>
</comment>
<reference evidence="3" key="1">
    <citation type="submission" date="2023-10" db="EMBL/GenBank/DDBJ databases">
        <authorList>
            <person name="Chen Y."/>
            <person name="Shah S."/>
            <person name="Dougan E. K."/>
            <person name="Thang M."/>
            <person name="Chan C."/>
        </authorList>
    </citation>
    <scope>NUCLEOTIDE SEQUENCE [LARGE SCALE GENOMIC DNA]</scope>
</reference>
<dbReference type="Proteomes" id="UP001189429">
    <property type="component" value="Unassembled WGS sequence"/>
</dbReference>
<evidence type="ECO:0000313" key="4">
    <source>
        <dbReference type="Proteomes" id="UP001189429"/>
    </source>
</evidence>
<name>A0ABN9WSC4_9DINO</name>